<comment type="similarity">
    <text evidence="4">Belongs to the oxidoreductase MdaB family.</text>
</comment>
<dbReference type="InterPro" id="IPR003680">
    <property type="entry name" value="Flavodoxin_fold"/>
</dbReference>
<feature type="domain" description="Flavodoxin-like fold" evidence="5">
    <location>
        <begin position="5"/>
        <end position="194"/>
    </location>
</feature>
<gene>
    <name evidence="6" type="ORF">HZF10_05660</name>
</gene>
<keyword evidence="2" id="KW-0285">Flavoprotein</keyword>
<comment type="cofactor">
    <cofactor evidence="1">
        <name>FAD</name>
        <dbReference type="ChEBI" id="CHEBI:57692"/>
    </cofactor>
</comment>
<dbReference type="AlphaFoldDB" id="A0A7Y9C6I6"/>
<dbReference type="Gene3D" id="3.40.50.360">
    <property type="match status" value="1"/>
</dbReference>
<sequence>MQKIFIINGAHAFAHSGAKFNKTILEWDKEFFTQQNGFEAKFTDIGESYDLEQEVAKFVWADTIIYHTPVWWFSLPHEFKTYLDKVFTAGHRNGLYYSDGRKQENPAINYGTGGSMHGRDYMLTTTWNAPQTAFTLEGEFFDQKSVDEGVMFGFHKMNKFTGMAKRESFHFHDVEKNNSEARMETFRQTYLSHLKEVFETSEILDGSLVK</sequence>
<dbReference type="InterPro" id="IPR052397">
    <property type="entry name" value="NADPH-QR_MdaB"/>
</dbReference>
<evidence type="ECO:0000313" key="7">
    <source>
        <dbReference type="Proteomes" id="UP000535020"/>
    </source>
</evidence>
<keyword evidence="7" id="KW-1185">Reference proteome</keyword>
<evidence type="ECO:0000256" key="1">
    <source>
        <dbReference type="ARBA" id="ARBA00001974"/>
    </source>
</evidence>
<keyword evidence="3" id="KW-0274">FAD</keyword>
<dbReference type="EMBL" id="JACBJI010000002">
    <property type="protein sequence ID" value="NYA70398.1"/>
    <property type="molecule type" value="Genomic_DNA"/>
</dbReference>
<evidence type="ECO:0000256" key="2">
    <source>
        <dbReference type="ARBA" id="ARBA00022630"/>
    </source>
</evidence>
<organism evidence="6 7">
    <name type="scientific">Flavobacterium agri</name>
    <dbReference type="NCBI Taxonomy" id="2743471"/>
    <lineage>
        <taxon>Bacteria</taxon>
        <taxon>Pseudomonadati</taxon>
        <taxon>Bacteroidota</taxon>
        <taxon>Flavobacteriia</taxon>
        <taxon>Flavobacteriales</taxon>
        <taxon>Flavobacteriaceae</taxon>
        <taxon>Flavobacterium</taxon>
    </lineage>
</organism>
<comment type="caution">
    <text evidence="6">The sequence shown here is derived from an EMBL/GenBank/DDBJ whole genome shotgun (WGS) entry which is preliminary data.</text>
</comment>
<dbReference type="Pfam" id="PF02525">
    <property type="entry name" value="Flavodoxin_2"/>
    <property type="match status" value="1"/>
</dbReference>
<evidence type="ECO:0000256" key="3">
    <source>
        <dbReference type="ARBA" id="ARBA00022827"/>
    </source>
</evidence>
<evidence type="ECO:0000259" key="5">
    <source>
        <dbReference type="Pfam" id="PF02525"/>
    </source>
</evidence>
<dbReference type="Proteomes" id="UP000535020">
    <property type="component" value="Unassembled WGS sequence"/>
</dbReference>
<dbReference type="InterPro" id="IPR029039">
    <property type="entry name" value="Flavoprotein-like_sf"/>
</dbReference>
<reference evidence="6 7" key="1">
    <citation type="submission" date="2020-07" db="EMBL/GenBank/DDBJ databases">
        <authorList>
            <person name="Sun Q."/>
        </authorList>
    </citation>
    <scope>NUCLEOTIDE SEQUENCE [LARGE SCALE GENOMIC DNA]</scope>
    <source>
        <strain evidence="6 7">MAH-1</strain>
    </source>
</reference>
<accession>A0A7Y9C6I6</accession>
<dbReference type="RefSeq" id="WP_176005210.1">
    <property type="nucleotide sequence ID" value="NZ_JABWMI010000006.1"/>
</dbReference>
<dbReference type="PANTHER" id="PTHR46305:SF3">
    <property type="entry name" value="NADPH:QUINONE OXIDOREDUCTASE MDAB"/>
    <property type="match status" value="1"/>
</dbReference>
<evidence type="ECO:0000256" key="4">
    <source>
        <dbReference type="ARBA" id="ARBA00037981"/>
    </source>
</evidence>
<evidence type="ECO:0000313" key="6">
    <source>
        <dbReference type="EMBL" id="NYA70398.1"/>
    </source>
</evidence>
<dbReference type="PANTHER" id="PTHR46305">
    <property type="match status" value="1"/>
</dbReference>
<name>A0A7Y9C6I6_9FLAO</name>
<protein>
    <submittedName>
        <fullName evidence="6">NAD(P)H-dependent oxidoreductase</fullName>
    </submittedName>
</protein>
<proteinExistence type="inferred from homology"/>
<dbReference type="SUPFAM" id="SSF52218">
    <property type="entry name" value="Flavoproteins"/>
    <property type="match status" value="1"/>
</dbReference>